<feature type="non-terminal residue" evidence="1">
    <location>
        <position position="1"/>
    </location>
</feature>
<keyword evidence="2" id="KW-1185">Reference proteome</keyword>
<gene>
    <name evidence="1" type="ORF">ACFL27_10960</name>
</gene>
<accession>A0ABV6YWW6</accession>
<comment type="caution">
    <text evidence="1">The sequence shown here is derived from an EMBL/GenBank/DDBJ whole genome shotgun (WGS) entry which is preliminary data.</text>
</comment>
<proteinExistence type="predicted"/>
<name>A0ABV6YWW6_UNCC1</name>
<dbReference type="Proteomes" id="UP001594351">
    <property type="component" value="Unassembled WGS sequence"/>
</dbReference>
<organism evidence="1 2">
    <name type="scientific">candidate division CSSED10-310 bacterium</name>
    <dbReference type="NCBI Taxonomy" id="2855610"/>
    <lineage>
        <taxon>Bacteria</taxon>
        <taxon>Bacteria division CSSED10-310</taxon>
    </lineage>
</organism>
<dbReference type="EMBL" id="JBHPBY010000117">
    <property type="protein sequence ID" value="MFC1850701.1"/>
    <property type="molecule type" value="Genomic_DNA"/>
</dbReference>
<protein>
    <submittedName>
        <fullName evidence="1">IS1634 family transposase</fullName>
    </submittedName>
</protein>
<evidence type="ECO:0000313" key="1">
    <source>
        <dbReference type="EMBL" id="MFC1850701.1"/>
    </source>
</evidence>
<reference evidence="1 2" key="1">
    <citation type="submission" date="2024-09" db="EMBL/GenBank/DDBJ databases">
        <title>Laminarin stimulates single cell rates of sulfate reduction while oxygen inhibits transcriptomic activity in coastal marine sediment.</title>
        <authorList>
            <person name="Lindsay M."/>
            <person name="Orcutt B."/>
            <person name="Emerson D."/>
            <person name="Stepanauskas R."/>
            <person name="D'Angelo T."/>
        </authorList>
    </citation>
    <scope>NUCLEOTIDE SEQUENCE [LARGE SCALE GENOMIC DNA]</scope>
    <source>
        <strain evidence="1">SAG AM-311-K15</strain>
    </source>
</reference>
<evidence type="ECO:0000313" key="2">
    <source>
        <dbReference type="Proteomes" id="UP001594351"/>
    </source>
</evidence>
<sequence length="139" mass="16195">SNQATSEKIHERYKDLSKVEDAFRTFKTGHLETRPFYVRSEESTRGHVFVVMLAYRLERELYRSWRELNLTVEEGIDELGSLRGVELEINKTMCQRIPNPTGINKLLLDAADIRLPNVLPCRKIHVATRKNIASERKKI</sequence>